<feature type="domain" description="PNPLA" evidence="6">
    <location>
        <begin position="77"/>
        <end position="250"/>
    </location>
</feature>
<feature type="short sequence motif" description="GXSXG" evidence="4">
    <location>
        <begin position="108"/>
        <end position="112"/>
    </location>
</feature>
<evidence type="ECO:0000256" key="5">
    <source>
        <dbReference type="SAM" id="MobiDB-lite"/>
    </source>
</evidence>
<proteinExistence type="predicted"/>
<feature type="active site" description="Proton acceptor" evidence="4">
    <location>
        <position position="237"/>
    </location>
</feature>
<evidence type="ECO:0000256" key="4">
    <source>
        <dbReference type="PROSITE-ProRule" id="PRU01161"/>
    </source>
</evidence>
<keyword evidence="1 4" id="KW-0378">Hydrolase</keyword>
<evidence type="ECO:0000259" key="6">
    <source>
        <dbReference type="PROSITE" id="PS51635"/>
    </source>
</evidence>
<dbReference type="GO" id="GO:0016787">
    <property type="term" value="F:hydrolase activity"/>
    <property type="evidence" value="ECO:0007669"/>
    <property type="project" value="UniProtKB-UniRule"/>
</dbReference>
<dbReference type="PROSITE" id="PS51635">
    <property type="entry name" value="PNPLA"/>
    <property type="match status" value="1"/>
</dbReference>
<dbReference type="EMBL" id="VIGC01000014">
    <property type="protein sequence ID" value="TQE95381.1"/>
    <property type="molecule type" value="Genomic_DNA"/>
</dbReference>
<dbReference type="Pfam" id="PF01734">
    <property type="entry name" value="Patatin"/>
    <property type="match status" value="1"/>
</dbReference>
<dbReference type="SUPFAM" id="SSF52151">
    <property type="entry name" value="FabD/lysophospholipase-like"/>
    <property type="match status" value="1"/>
</dbReference>
<dbReference type="InParanoid" id="A0A540VF43"/>
<comment type="caution">
    <text evidence="4">Lacks conserved residue(s) required for the propagation of feature annotation.</text>
</comment>
<evidence type="ECO:0000313" key="8">
    <source>
        <dbReference type="Proteomes" id="UP000317371"/>
    </source>
</evidence>
<dbReference type="GO" id="GO:0016042">
    <property type="term" value="P:lipid catabolic process"/>
    <property type="evidence" value="ECO:0007669"/>
    <property type="project" value="UniProtKB-UniRule"/>
</dbReference>
<evidence type="ECO:0000256" key="3">
    <source>
        <dbReference type="ARBA" id="ARBA00023098"/>
    </source>
</evidence>
<keyword evidence="2 4" id="KW-0442">Lipid degradation</keyword>
<dbReference type="Proteomes" id="UP000317371">
    <property type="component" value="Unassembled WGS sequence"/>
</dbReference>
<reference evidence="7 8" key="1">
    <citation type="submission" date="2019-06" db="EMBL/GenBank/DDBJ databases">
        <title>Genome sequence of Litorilinea aerophila BAA-2444.</title>
        <authorList>
            <person name="Maclea K.S."/>
            <person name="Maurais E.G."/>
            <person name="Iannazzi L.C."/>
        </authorList>
    </citation>
    <scope>NUCLEOTIDE SEQUENCE [LARGE SCALE GENOMIC DNA]</scope>
    <source>
        <strain evidence="7 8">ATCC BAA-2444</strain>
    </source>
</reference>
<name>A0A540VF43_9CHLR</name>
<dbReference type="Gene3D" id="3.40.1090.10">
    <property type="entry name" value="Cytosolic phospholipase A2 catalytic domain"/>
    <property type="match status" value="2"/>
</dbReference>
<dbReference type="InterPro" id="IPR050301">
    <property type="entry name" value="NTE"/>
</dbReference>
<dbReference type="InterPro" id="IPR016035">
    <property type="entry name" value="Acyl_Trfase/lysoPLipase"/>
</dbReference>
<sequence>MVGPEWRPGGSGRFPRRAGAPLPAWRAGGSRRMTPPPKEKERDVKGANMPQQSVPGKRIPVVPIVWEKQPIPQRVGLALGGGAARGLAHIGVLEVLEEYRIPIHCIAGTSAGALVGGLCAAGVSATRMRTLAENLNWRTISSLSRPSLHLNARTASVMGLPLGILDLDRLIGWIEQVLGGSLTFDDLSIPFAAIATDIVSGEMIVMNQGPIAPAIRASCSVPGVFTPCRREHRLLVDGGTVNNLPVAVVRQMGADYVISVDLLPAPQEQTREPRNMLEVAMVALYTLIRASQMERPMADCTIAPAIAHIGLADLGAGQELMAAGRAAAEALMPTILQDLQIQR</sequence>
<keyword evidence="3 4" id="KW-0443">Lipid metabolism</keyword>
<organism evidence="7 8">
    <name type="scientific">Litorilinea aerophila</name>
    <dbReference type="NCBI Taxonomy" id="1204385"/>
    <lineage>
        <taxon>Bacteria</taxon>
        <taxon>Bacillati</taxon>
        <taxon>Chloroflexota</taxon>
        <taxon>Caldilineae</taxon>
        <taxon>Caldilineales</taxon>
        <taxon>Caldilineaceae</taxon>
        <taxon>Litorilinea</taxon>
    </lineage>
</organism>
<dbReference type="InterPro" id="IPR002641">
    <property type="entry name" value="PNPLA_dom"/>
</dbReference>
<evidence type="ECO:0000256" key="2">
    <source>
        <dbReference type="ARBA" id="ARBA00022963"/>
    </source>
</evidence>
<feature type="active site" description="Nucleophile" evidence="4">
    <location>
        <position position="110"/>
    </location>
</feature>
<gene>
    <name evidence="7" type="ORF">FKZ61_12315</name>
</gene>
<dbReference type="PANTHER" id="PTHR14226">
    <property type="entry name" value="NEUROPATHY TARGET ESTERASE/SWISS CHEESE D.MELANOGASTER"/>
    <property type="match status" value="1"/>
</dbReference>
<evidence type="ECO:0000256" key="1">
    <source>
        <dbReference type="ARBA" id="ARBA00022801"/>
    </source>
</evidence>
<keyword evidence="8" id="KW-1185">Reference proteome</keyword>
<accession>A0A540VF43</accession>
<dbReference type="OrthoDB" id="9770965at2"/>
<dbReference type="PANTHER" id="PTHR14226:SF76">
    <property type="entry name" value="NTE FAMILY PROTEIN RSSA"/>
    <property type="match status" value="1"/>
</dbReference>
<feature type="short sequence motif" description="DGA/G" evidence="4">
    <location>
        <begin position="237"/>
        <end position="239"/>
    </location>
</feature>
<evidence type="ECO:0000313" key="7">
    <source>
        <dbReference type="EMBL" id="TQE95381.1"/>
    </source>
</evidence>
<dbReference type="AlphaFoldDB" id="A0A540VF43"/>
<protein>
    <submittedName>
        <fullName evidence="7">Patatin-like phospholipase family protein</fullName>
    </submittedName>
</protein>
<dbReference type="CDD" id="cd07205">
    <property type="entry name" value="Pat_PNPLA6_PNPLA7_NTE1_like"/>
    <property type="match status" value="1"/>
</dbReference>
<feature type="region of interest" description="Disordered" evidence="5">
    <location>
        <begin position="1"/>
        <end position="54"/>
    </location>
</feature>
<comment type="caution">
    <text evidence="7">The sequence shown here is derived from an EMBL/GenBank/DDBJ whole genome shotgun (WGS) entry which is preliminary data.</text>
</comment>
<dbReference type="FunCoup" id="A0A540VF43">
    <property type="interactions" value="43"/>
</dbReference>